<evidence type="ECO:0000313" key="16">
    <source>
        <dbReference type="EMBL" id="CAL1533266.1"/>
    </source>
</evidence>
<feature type="transmembrane region" description="Helical" evidence="11">
    <location>
        <begin position="1100"/>
        <end position="1119"/>
    </location>
</feature>
<feature type="transmembrane region" description="Helical" evidence="11">
    <location>
        <begin position="349"/>
        <end position="372"/>
    </location>
</feature>
<protein>
    <recommendedName>
        <fullName evidence="18">Piezo-type mechanosensitive ion channel component</fullName>
    </recommendedName>
</protein>
<keyword evidence="17" id="KW-1185">Reference proteome</keyword>
<dbReference type="GO" id="GO:0005886">
    <property type="term" value="C:plasma membrane"/>
    <property type="evidence" value="ECO:0007669"/>
    <property type="project" value="UniProtKB-SubCell"/>
</dbReference>
<feature type="transmembrane region" description="Helical" evidence="11">
    <location>
        <begin position="961"/>
        <end position="983"/>
    </location>
</feature>
<dbReference type="PANTHER" id="PTHR47049">
    <property type="entry name" value="PIEZO-TYPE MECHANOSENSITIVE ION CHANNEL HOMOLOG"/>
    <property type="match status" value="1"/>
</dbReference>
<feature type="transmembrane region" description="Helical" evidence="11">
    <location>
        <begin position="172"/>
        <end position="196"/>
    </location>
</feature>
<dbReference type="Pfam" id="PF24874">
    <property type="entry name" value="Piezo_THU9_anchor"/>
    <property type="match status" value="1"/>
</dbReference>
<evidence type="ECO:0000256" key="9">
    <source>
        <dbReference type="ARBA" id="ARBA00023303"/>
    </source>
</evidence>
<evidence type="ECO:0000256" key="7">
    <source>
        <dbReference type="ARBA" id="ARBA00023065"/>
    </source>
</evidence>
<feature type="transmembrane region" description="Helical" evidence="11">
    <location>
        <begin position="1034"/>
        <end position="1056"/>
    </location>
</feature>
<dbReference type="InterPro" id="IPR031334">
    <property type="entry name" value="Piezo_cap_dom"/>
</dbReference>
<feature type="transmembrane region" description="Helical" evidence="11">
    <location>
        <begin position="117"/>
        <end position="136"/>
    </location>
</feature>
<keyword evidence="10" id="KW-0175">Coiled coil</keyword>
<evidence type="ECO:0000259" key="12">
    <source>
        <dbReference type="Pfam" id="PF12166"/>
    </source>
</evidence>
<feature type="transmembrane region" description="Helical" evidence="11">
    <location>
        <begin position="758"/>
        <end position="779"/>
    </location>
</feature>
<evidence type="ECO:0008006" key="18">
    <source>
        <dbReference type="Google" id="ProtNLM"/>
    </source>
</evidence>
<evidence type="ECO:0000256" key="8">
    <source>
        <dbReference type="ARBA" id="ARBA00023136"/>
    </source>
</evidence>
<keyword evidence="5 11" id="KW-0812">Transmembrane</keyword>
<evidence type="ECO:0000256" key="10">
    <source>
        <dbReference type="SAM" id="Coils"/>
    </source>
</evidence>
<proteinExistence type="inferred from homology"/>
<feature type="transmembrane region" description="Helical" evidence="11">
    <location>
        <begin position="1139"/>
        <end position="1155"/>
    </location>
</feature>
<feature type="transmembrane region" description="Helical" evidence="11">
    <location>
        <begin position="906"/>
        <end position="927"/>
    </location>
</feature>
<feature type="transmembrane region" description="Helical" evidence="11">
    <location>
        <begin position="1447"/>
        <end position="1468"/>
    </location>
</feature>
<feature type="domain" description="Piezo non-specific cation channel cap" evidence="12">
    <location>
        <begin position="1235"/>
        <end position="1535"/>
    </location>
</feature>
<reference evidence="16 17" key="1">
    <citation type="submission" date="2024-04" db="EMBL/GenBank/DDBJ databases">
        <authorList>
            <consortium name="Genoscope - CEA"/>
            <person name="William W."/>
        </authorList>
    </citation>
    <scope>NUCLEOTIDE SEQUENCE [LARGE SCALE GENOMIC DNA]</scope>
</reference>
<keyword evidence="8 11" id="KW-0472">Membrane</keyword>
<evidence type="ECO:0000256" key="1">
    <source>
        <dbReference type="ARBA" id="ARBA00004651"/>
    </source>
</evidence>
<keyword evidence="3" id="KW-0813">Transport</keyword>
<evidence type="ECO:0000259" key="13">
    <source>
        <dbReference type="Pfam" id="PF15917"/>
    </source>
</evidence>
<feature type="transmembrane region" description="Helical" evidence="11">
    <location>
        <begin position="1003"/>
        <end position="1025"/>
    </location>
</feature>
<feature type="domain" description="Piezo THU9 and anchor" evidence="15">
    <location>
        <begin position="960"/>
        <end position="1198"/>
    </location>
</feature>
<feature type="transmembrane region" description="Helical" evidence="11">
    <location>
        <begin position="310"/>
        <end position="328"/>
    </location>
</feature>
<keyword evidence="9" id="KW-0407">Ion channel</keyword>
<dbReference type="EMBL" id="CAXITT010000139">
    <property type="protein sequence ID" value="CAL1533266.1"/>
    <property type="molecule type" value="Genomic_DNA"/>
</dbReference>
<evidence type="ECO:0000313" key="17">
    <source>
        <dbReference type="Proteomes" id="UP001497497"/>
    </source>
</evidence>
<dbReference type="InterPro" id="IPR056768">
    <property type="entry name" value="THU_Piezo"/>
</dbReference>
<feature type="domain" description="Piezo TM25-28" evidence="13">
    <location>
        <begin position="283"/>
        <end position="496"/>
    </location>
</feature>
<dbReference type="Pfam" id="PF15917">
    <property type="entry name" value="Piezo_TM25-28"/>
    <property type="match status" value="1"/>
</dbReference>
<dbReference type="Proteomes" id="UP001497497">
    <property type="component" value="Unassembled WGS sequence"/>
</dbReference>
<feature type="transmembrane region" description="Helical" evidence="11">
    <location>
        <begin position="835"/>
        <end position="853"/>
    </location>
</feature>
<evidence type="ECO:0000256" key="2">
    <source>
        <dbReference type="ARBA" id="ARBA00007821"/>
    </source>
</evidence>
<evidence type="ECO:0000256" key="5">
    <source>
        <dbReference type="ARBA" id="ARBA00022692"/>
    </source>
</evidence>
<comment type="subcellular location">
    <subcellularLocation>
        <location evidence="1">Cell membrane</location>
        <topology evidence="1">Multi-pass membrane protein</topology>
    </subcellularLocation>
</comment>
<evidence type="ECO:0000256" key="6">
    <source>
        <dbReference type="ARBA" id="ARBA00022989"/>
    </source>
</evidence>
<dbReference type="InterPro" id="IPR031805">
    <property type="entry name" value="Piezo_TM25-28"/>
</dbReference>
<sequence length="1552" mass="179288">MIYQLNLVETKYWITNCTLTVVGKNVTTNVTKESDNALWFGLDKIHDKKISLAYYMRFYIIILVLIACESIIRYHQRQYYNKPNVQKPIHGIIFTTITRKDADKGIVKCIKYFANYFFYKFGLECCYVMTAVTVSIRVDNMSVLYIVMVAALMMLSRKTIARIWPLYKLTLAVMLAVQFLVVLGFPIGSCIEYPWVPNSDITENLKQWLFLPDYYNPPHAAKLIADFLQLLLVSLQSYVFSVELNDERMMSYGGGDNADILDDVEQNKPNLCEDFTLDLTKGINLLKYLVFENMFWVTMAIIFVTGATRINIFSLIYVIAVFCFMWYGKEFFLKPLRSLLRMWNYLIGYCIFVLFLKTALQLVGCVYLNILIENNQCWLVQLFGINCLLSDVQSPTTTTACSVEEDDAGLAWDVVCLTFLLFQRRVYSSHYFRHIVDTLQAQNNLVSRGAELINRIMIREVNRQNEQERQILINIKKQMKALKKKQAKLKKDFKEPEEHFQAIRAGDYYLFEDDEEEDLKGDQTLPTTLTFGVAPEDPNAKPTPSQVIHTALDQGMEVAVENYDDQRGADDVEILIIEKPSKLSSGVDPEVEQGEPTSVNKLRVICNFITTIWYSAMDWLIGFCNRLSCNYRLVAKKLAKEMIIEKLKIVQLGQCKRCRENLLVRTTRLSLEANSAEMTIRCGGDSVLLPIFNSVGTLFSSWNWMSLDELEKEDEEEIKQQFKDNKDRLSRLTMAIGLLLASRSELLCYFLMILNQMVYGSLLSLPLPLMVFLWGMLSVPRPSKTFWITIITYTEAVVVCKYMFQFGFFPWNDGIIRDSPFFPPRIIGIEKSSNYANVDIALLLALFLHRSILRGSQNKNIQSHFEEKFDISILLMICLPKSSSIITLFCHIMQSYSVLPLKTLAIIDWLLLCLGSLLDWLLLYLVLKHWLSDFRMSYIVNPFTKFFKQVTQSSYNATADVYAPMFFCDFILFLVLVLSFNSFGPAETTGDGDVTSYIKDNKIPVPFLVMLILQFIFIIIDRALFLRKFVLGKFIFQILLVITIHVWMFFLLPAITKRSFFNNLAAQIWYFIKCIYFGLSAYQIRCGYPNRILGNFLTKNYAYTNLFLFKGFLAIPFLLELRALMDWIWTDSTLAIGNWLQMEDIYANIFVLKCWREIEKAYPTERAIKKRSLIKYISGGILLVVVVFIIWFPLVFFSFFNAVFISNPPFEATMSVSIGGYQPMFMTTALGDSIRTLTDAEFSTLKTHYSRDRKAYSFLSGYDASDVSLVSFDGKSLAIWGISPASQKSLIADLQNDNSTHKLMMTVENKFQREPDKSLPGEVSNLYEVNLRDKMYEDVRHKFAAMIQTANSSTNYSVTIRKLFPRFLRLASSTKAIITDVLISGPYGIGLSNISMQLRRDDSNALSEWWNLNETLQGSVFAYKADSSSSERKAYFLTFNDRKAPEALSFLSGYGIIGLYISFILLFGRLMRLSTTNQYLTIMFRELPDVDRMLQLCLDLYLVREMKEFQLEEELYAKIIFLYRSPETMIKYTRQTIRIGNFDKSDDEKKED</sequence>
<comment type="similarity">
    <text evidence="2">Belongs to the PIEZO (TC 1.A.75) family.</text>
</comment>
<comment type="caution">
    <text evidence="16">The sequence shown here is derived from an EMBL/GenBank/DDBJ whole genome shotgun (WGS) entry which is preliminary data.</text>
</comment>
<feature type="transmembrane region" description="Helical" evidence="11">
    <location>
        <begin position="52"/>
        <end position="72"/>
    </location>
</feature>
<dbReference type="Pfam" id="PF23188">
    <property type="entry name" value="THU_Piezo1"/>
    <property type="match status" value="1"/>
</dbReference>
<name>A0AAV2HKC3_LYMST</name>
<dbReference type="PANTHER" id="PTHR47049:SF2">
    <property type="entry name" value="PIEZO-TYPE MECHANOSENSITIVE ION CHANNEL HOMOLOG"/>
    <property type="match status" value="1"/>
</dbReference>
<feature type="coiled-coil region" evidence="10">
    <location>
        <begin position="458"/>
        <end position="492"/>
    </location>
</feature>
<feature type="domain" description="Piezo transmembrane helical unit" evidence="14">
    <location>
        <begin position="742"/>
        <end position="854"/>
    </location>
</feature>
<evidence type="ECO:0000256" key="11">
    <source>
        <dbReference type="SAM" id="Phobius"/>
    </source>
</evidence>
<keyword evidence="6 11" id="KW-1133">Transmembrane helix</keyword>
<feature type="transmembrane region" description="Helical" evidence="11">
    <location>
        <begin position="142"/>
        <end position="160"/>
    </location>
</feature>
<organism evidence="16 17">
    <name type="scientific">Lymnaea stagnalis</name>
    <name type="common">Great pond snail</name>
    <name type="synonym">Helix stagnalis</name>
    <dbReference type="NCBI Taxonomy" id="6523"/>
    <lineage>
        <taxon>Eukaryota</taxon>
        <taxon>Metazoa</taxon>
        <taxon>Spiralia</taxon>
        <taxon>Lophotrochozoa</taxon>
        <taxon>Mollusca</taxon>
        <taxon>Gastropoda</taxon>
        <taxon>Heterobranchia</taxon>
        <taxon>Euthyneura</taxon>
        <taxon>Panpulmonata</taxon>
        <taxon>Hygrophila</taxon>
        <taxon>Lymnaeoidea</taxon>
        <taxon>Lymnaeidae</taxon>
        <taxon>Lymnaea</taxon>
    </lineage>
</organism>
<evidence type="ECO:0000256" key="3">
    <source>
        <dbReference type="ARBA" id="ARBA00022448"/>
    </source>
</evidence>
<feature type="transmembrane region" description="Helical" evidence="11">
    <location>
        <begin position="1068"/>
        <end position="1088"/>
    </location>
</feature>
<keyword evidence="4" id="KW-1003">Cell membrane</keyword>
<dbReference type="GO" id="GO:0008381">
    <property type="term" value="F:mechanosensitive monoatomic ion channel activity"/>
    <property type="evidence" value="ECO:0007669"/>
    <property type="project" value="InterPro"/>
</dbReference>
<evidence type="ECO:0000259" key="14">
    <source>
        <dbReference type="Pfam" id="PF23188"/>
    </source>
</evidence>
<evidence type="ECO:0000256" key="4">
    <source>
        <dbReference type="ARBA" id="ARBA00022475"/>
    </source>
</evidence>
<dbReference type="Pfam" id="PF12166">
    <property type="entry name" value="Piezo_cap"/>
    <property type="match status" value="1"/>
</dbReference>
<keyword evidence="7" id="KW-0406">Ion transport</keyword>
<feature type="transmembrane region" description="Helical" evidence="11">
    <location>
        <begin position="873"/>
        <end position="894"/>
    </location>
</feature>
<evidence type="ECO:0000259" key="15">
    <source>
        <dbReference type="Pfam" id="PF24874"/>
    </source>
</evidence>
<feature type="transmembrane region" description="Helical" evidence="11">
    <location>
        <begin position="786"/>
        <end position="804"/>
    </location>
</feature>
<gene>
    <name evidence="16" type="ORF">GSLYS_00007284001</name>
</gene>
<feature type="transmembrane region" description="Helical" evidence="11">
    <location>
        <begin position="285"/>
        <end position="304"/>
    </location>
</feature>
<dbReference type="InterPro" id="IPR056770">
    <property type="entry name" value="Piezo_THU9_anchor"/>
</dbReference>
<accession>A0AAV2HKC3</accession>
<feature type="transmembrane region" description="Helical" evidence="11">
    <location>
        <begin position="1176"/>
        <end position="1200"/>
    </location>
</feature>
<dbReference type="InterPro" id="IPR027272">
    <property type="entry name" value="Piezo"/>
</dbReference>
<feature type="transmembrane region" description="Helical" evidence="11">
    <location>
        <begin position="220"/>
        <end position="240"/>
    </location>
</feature>